<organism evidence="4 5">
    <name type="scientific">Brevibacillus phage Jenst</name>
    <dbReference type="NCBI Taxonomy" id="1691954"/>
    <lineage>
        <taxon>Viruses</taxon>
        <taxon>Duplodnaviria</taxon>
        <taxon>Heunggongvirae</taxon>
        <taxon>Uroviricota</taxon>
        <taxon>Caudoviricetes</taxon>
        <taxon>Jenstvirus</taxon>
        <taxon>Jenstvirus jenst</taxon>
    </lineage>
</organism>
<dbReference type="Proteomes" id="UP000208104">
    <property type="component" value="Segment"/>
</dbReference>
<dbReference type="GO" id="GO:0016787">
    <property type="term" value="F:hydrolase activity"/>
    <property type="evidence" value="ECO:0007669"/>
    <property type="project" value="UniProtKB-KW"/>
</dbReference>
<dbReference type="OrthoDB" id="3287at10239"/>
<evidence type="ECO:0000313" key="5">
    <source>
        <dbReference type="Proteomes" id="UP000208104"/>
    </source>
</evidence>
<evidence type="ECO:0000313" key="4">
    <source>
        <dbReference type="EMBL" id="ALA07296.1"/>
    </source>
</evidence>
<evidence type="ECO:0000256" key="3">
    <source>
        <dbReference type="ARBA" id="ARBA00022801"/>
    </source>
</evidence>
<comment type="cofactor">
    <cofactor evidence="1">
        <name>Zn(2+)</name>
        <dbReference type="ChEBI" id="CHEBI:29105"/>
    </cofactor>
</comment>
<reference evidence="4 5" key="1">
    <citation type="journal article" date="2015" name="Genome Announc.">
        <title>Genome Sequences of Five Additional Brevibacillus laterosporus Bacteriophages.</title>
        <authorList>
            <person name="Merrill B.D."/>
            <person name="Berg J.A."/>
            <person name="Graves K.A."/>
            <person name="Ward A.T."/>
            <person name="Hilton J.A."/>
            <person name="Wake B.N."/>
            <person name="Grose J.H."/>
            <person name="Breakwell D.P."/>
            <person name="Burnett S.H."/>
        </authorList>
    </citation>
    <scope>NUCLEOTIDE SEQUENCE [LARGE SCALE GENOMIC DNA]</scope>
</reference>
<dbReference type="PANTHER" id="PTHR42994">
    <property type="entry name" value="PEPTIDASE T"/>
    <property type="match status" value="1"/>
</dbReference>
<name>A0A0K2CNF6_9CAUD</name>
<dbReference type="RefSeq" id="YP_009199228.1">
    <property type="nucleotide sequence ID" value="NC_028805.1"/>
</dbReference>
<sequence>MVSFEQQLFELLCIEAPSGQETKVRKYLEPKLVELVDKIHVDAAGNLLAEKKCGDGNGAIVMLSAHMDSVKNIQKGRKVIEKNGVFFSTKGVLGADDRAGIAIIMSVLRNIDKIDFNGNIKVAFTVSEEIGCVGSRKMDVNWYEDVDLAIVVDRRGNRDIVTGCGAPYNFCSEAVGKFFENCSGLLDMDWKVVGGGTSDAITFSSNGIHSVNLSAGYYNEHTEKEFVVIKDCQDTINLILQVFALANRFYQNFGEITQRYNCAESNGRFFEDELIYQQEGREYGDISLSNICGYISIYQEGDASHSKQDIWMAREDFNGMVNAYLKYNGLPLMEELLRVEGSLVKEKSKSKTRKNINTDIVGELIEL</sequence>
<keyword evidence="3" id="KW-0378">Hydrolase</keyword>
<dbReference type="Pfam" id="PF05343">
    <property type="entry name" value="Peptidase_M42"/>
    <property type="match status" value="1"/>
</dbReference>
<dbReference type="InterPro" id="IPR008007">
    <property type="entry name" value="Peptidase_M42"/>
</dbReference>
<dbReference type="GO" id="GO:0046872">
    <property type="term" value="F:metal ion binding"/>
    <property type="evidence" value="ECO:0007669"/>
    <property type="project" value="UniProtKB-KW"/>
</dbReference>
<gene>
    <name evidence="4" type="ORF">JENST_167</name>
</gene>
<proteinExistence type="predicted"/>
<keyword evidence="5" id="KW-1185">Reference proteome</keyword>
<accession>A0A0K2CNF6</accession>
<evidence type="ECO:0000256" key="2">
    <source>
        <dbReference type="ARBA" id="ARBA00022723"/>
    </source>
</evidence>
<dbReference type="EMBL" id="KT151955">
    <property type="protein sequence ID" value="ALA07296.1"/>
    <property type="molecule type" value="Genomic_DNA"/>
</dbReference>
<keyword evidence="2" id="KW-0479">Metal-binding</keyword>
<evidence type="ECO:0000256" key="1">
    <source>
        <dbReference type="ARBA" id="ARBA00001947"/>
    </source>
</evidence>
<dbReference type="Gene3D" id="3.40.630.10">
    <property type="entry name" value="Zn peptidases"/>
    <property type="match status" value="1"/>
</dbReference>
<dbReference type="GeneID" id="26626115"/>
<protein>
    <submittedName>
        <fullName evidence="4">Putative peptidase M20</fullName>
    </submittedName>
</protein>
<dbReference type="KEGG" id="vg:26626115"/>
<dbReference type="SUPFAM" id="SSF53187">
    <property type="entry name" value="Zn-dependent exopeptidases"/>
    <property type="match status" value="1"/>
</dbReference>
<dbReference type="PANTHER" id="PTHR42994:SF2">
    <property type="entry name" value="PEPTIDASE"/>
    <property type="match status" value="1"/>
</dbReference>